<dbReference type="Pfam" id="PF20710">
    <property type="entry name" value="DUF6824"/>
    <property type="match status" value="1"/>
</dbReference>
<gene>
    <name evidence="3" type="ORF">GOCE00092_LOCUS4307</name>
</gene>
<sequence length="489" mass="51614">MLCSKASLSPTSTTYASPTHTPSNSSIMSDQINGDSSKRSSSQQLMKDIVTPHEHDVLSGRGNFVNYHAGNEHFRALVKKHKLAYVACPKPQKGKFSRLIVDEIRRRDPPGRFLKQDGSSKLWEDIGDKKALDKTRQALREGAPDIVRQLHGNSDTEDDGGEDHTEPSGGGSSSKGPIKSRSGNMQPHVDMSRSRQAPTLPQAYGMPDTTVSSQFVPPNSFSQQAQAAAAIGAYSGRESGSGRVVPGFSHGMGVDAATLAALQQRNGDLQRQMEAMYLAQQNTGSGSGGGGGGLNGGDFEPTPIGPSMIRVSDSGNNATPSPRAMAPPRNVPASLERADSLKFENIWSKESGAKPPTTTTKNNASSQHMSAMSLLSMDDMSADLSAVFDKSMTISDDGLPRSVPSNPSVTYGVLKSGDSSSRDAKRRAQSPSQGNTQAKYGASAASGFDYSMATIESQSTAGGGDPGLGNSMGMGMSLREFEDSKSTDK</sequence>
<evidence type="ECO:0000313" key="3">
    <source>
        <dbReference type="EMBL" id="CAD9275399.1"/>
    </source>
</evidence>
<feature type="compositionally biased region" description="Gly residues" evidence="1">
    <location>
        <begin position="285"/>
        <end position="296"/>
    </location>
</feature>
<organism evidence="3">
    <name type="scientific">Grammatophora oceanica</name>
    <dbReference type="NCBI Taxonomy" id="210454"/>
    <lineage>
        <taxon>Eukaryota</taxon>
        <taxon>Sar</taxon>
        <taxon>Stramenopiles</taxon>
        <taxon>Ochrophyta</taxon>
        <taxon>Bacillariophyta</taxon>
        <taxon>Fragilariophyceae</taxon>
        <taxon>Fragilariophycidae</taxon>
        <taxon>Rhabdonematales</taxon>
        <taxon>Grammatophoraceae</taxon>
        <taxon>Grammatophora</taxon>
    </lineage>
</organism>
<dbReference type="InterPro" id="IPR049227">
    <property type="entry name" value="DUF6824"/>
</dbReference>
<feature type="region of interest" description="Disordered" evidence="1">
    <location>
        <begin position="282"/>
        <end position="334"/>
    </location>
</feature>
<name>A0A7S1UQE8_9STRA</name>
<evidence type="ECO:0000256" key="1">
    <source>
        <dbReference type="SAM" id="MobiDB-lite"/>
    </source>
</evidence>
<feature type="compositionally biased region" description="Polar residues" evidence="1">
    <location>
        <begin position="356"/>
        <end position="368"/>
    </location>
</feature>
<feature type="compositionally biased region" description="Polar residues" evidence="1">
    <location>
        <begin position="429"/>
        <end position="438"/>
    </location>
</feature>
<feature type="region of interest" description="Disordered" evidence="1">
    <location>
        <begin position="140"/>
        <end position="217"/>
    </location>
</feature>
<dbReference type="EMBL" id="HBGK01008319">
    <property type="protein sequence ID" value="CAD9275399.1"/>
    <property type="molecule type" value="Transcribed_RNA"/>
</dbReference>
<feature type="domain" description="DUF6824" evidence="2">
    <location>
        <begin position="56"/>
        <end position="141"/>
    </location>
</feature>
<feature type="compositionally biased region" description="Basic and acidic residues" evidence="1">
    <location>
        <begin position="479"/>
        <end position="489"/>
    </location>
</feature>
<proteinExistence type="predicted"/>
<accession>A0A7S1UQE8</accession>
<reference evidence="3" key="1">
    <citation type="submission" date="2021-01" db="EMBL/GenBank/DDBJ databases">
        <authorList>
            <person name="Corre E."/>
            <person name="Pelletier E."/>
            <person name="Niang G."/>
            <person name="Scheremetjew M."/>
            <person name="Finn R."/>
            <person name="Kale V."/>
            <person name="Holt S."/>
            <person name="Cochrane G."/>
            <person name="Meng A."/>
            <person name="Brown T."/>
            <person name="Cohen L."/>
        </authorList>
    </citation>
    <scope>NUCLEOTIDE SEQUENCE</scope>
    <source>
        <strain evidence="3">CCMP 410</strain>
    </source>
</reference>
<feature type="compositionally biased region" description="Gly residues" evidence="1">
    <location>
        <begin position="461"/>
        <end position="472"/>
    </location>
</feature>
<evidence type="ECO:0000259" key="2">
    <source>
        <dbReference type="Pfam" id="PF20710"/>
    </source>
</evidence>
<feature type="region of interest" description="Disordered" evidence="1">
    <location>
        <begin position="457"/>
        <end position="489"/>
    </location>
</feature>
<feature type="compositionally biased region" description="Low complexity" evidence="1">
    <location>
        <begin position="174"/>
        <end position="183"/>
    </location>
</feature>
<dbReference type="AlphaFoldDB" id="A0A7S1UQE8"/>
<feature type="region of interest" description="Disordered" evidence="1">
    <location>
        <begin position="347"/>
        <end position="368"/>
    </location>
</feature>
<feature type="region of interest" description="Disordered" evidence="1">
    <location>
        <begin position="394"/>
        <end position="442"/>
    </location>
</feature>
<protein>
    <recommendedName>
        <fullName evidence="2">DUF6824 domain-containing protein</fullName>
    </recommendedName>
</protein>
<feature type="region of interest" description="Disordered" evidence="1">
    <location>
        <begin position="1"/>
        <end position="44"/>
    </location>
</feature>